<dbReference type="EMBL" id="JANFZH010000023">
    <property type="protein sequence ID" value="MCQ4840441.1"/>
    <property type="molecule type" value="Genomic_DNA"/>
</dbReference>
<dbReference type="RefSeq" id="WP_066866455.1">
    <property type="nucleotide sequence ID" value="NZ_CABKVV010000014.1"/>
</dbReference>
<name>A0ABT1S0H7_9FIRM</name>
<organism evidence="1 2">
    <name type="scientific">Neglectibacter timonensis</name>
    <dbReference type="NCBI Taxonomy" id="1776382"/>
    <lineage>
        <taxon>Bacteria</taxon>
        <taxon>Bacillati</taxon>
        <taxon>Bacillota</taxon>
        <taxon>Clostridia</taxon>
        <taxon>Eubacteriales</taxon>
        <taxon>Oscillospiraceae</taxon>
        <taxon>Neglectibacter</taxon>
    </lineage>
</organism>
<evidence type="ECO:0000313" key="2">
    <source>
        <dbReference type="Proteomes" id="UP001524473"/>
    </source>
</evidence>
<dbReference type="GeneID" id="90533398"/>
<keyword evidence="2" id="KW-1185">Reference proteome</keyword>
<protein>
    <submittedName>
        <fullName evidence="1">Uncharacterized protein</fullName>
    </submittedName>
</protein>
<sequence length="98" mass="11476">MKTFMVKERELIDYIESLGFEVEARRALIEAMLRQGADITGESFRKYHDEYREFFVQFEAAKKEFEQKFVLPRAKEGLLNWTLDYQTGEVALSQGEGA</sequence>
<comment type="caution">
    <text evidence="1">The sequence shown here is derived from an EMBL/GenBank/DDBJ whole genome shotgun (WGS) entry which is preliminary data.</text>
</comment>
<evidence type="ECO:0000313" key="1">
    <source>
        <dbReference type="EMBL" id="MCQ4840441.1"/>
    </source>
</evidence>
<gene>
    <name evidence="1" type="ORF">NE695_11015</name>
</gene>
<proteinExistence type="predicted"/>
<dbReference type="Proteomes" id="UP001524473">
    <property type="component" value="Unassembled WGS sequence"/>
</dbReference>
<accession>A0ABT1S0H7</accession>
<reference evidence="1 2" key="1">
    <citation type="submission" date="2022-06" db="EMBL/GenBank/DDBJ databases">
        <title>Isolation of gut microbiota from human fecal samples.</title>
        <authorList>
            <person name="Pamer E.G."/>
            <person name="Barat B."/>
            <person name="Waligurski E."/>
            <person name="Medina S."/>
            <person name="Paddock L."/>
            <person name="Mostad J."/>
        </authorList>
    </citation>
    <scope>NUCLEOTIDE SEQUENCE [LARGE SCALE GENOMIC DNA]</scope>
    <source>
        <strain evidence="1 2">DFI.9.73</strain>
    </source>
</reference>